<sequence length="808" mass="89524">MMPQDASNTNAENAQNTLINQFLDYQCIPDSTLTPSIEFTTQPTQQRQQGQHMDWNTQAYHYNLSMTGPEPYFPSPKTPNINMNTRRQNHHFYPSQPNLEASAPELTGFDFDLSDAMLTNYSIGMMPQIQNDYGYVAGAAASFSPSDLPVSRTAVPTQSPYILSSGHHQSGAGAEIDGMSAMPKIIGVRTPAPPHHGFGQANNPHASYPTATNNVAFDPPSMAYAQQYSQPYSVSQVPIDVPTMFANPGTHAPQQMAPPGKHQENPQHGKQLVQPDISAAAPQNQFATTGISSHLLQDKQSASNAESNGMSLKRKFSGQEWPHGPRASGTRIGEPSQPIPIIAQEQIVTVSSIVEDGMKDAFSIGFLAAYSKLFSLFKQELVEKNTLAGIDVVLPDGQATEKMLETLQQYLVHHFKGGQITLLDHQKGVEAKAKVEMKLVEASMHFGLAAPKKEHQLESADPKNDTQTKIKRTTNVSKDTHKQSSKGSGKPRSHKRSVSKGKTKGAAVTSMHKTYTHEGQEYTSYHCEDGIRRILKDEEVRDRFPAATQDKLDPTQNEPGDCAPSQLKQSTEAGGESDQRNFDSRAAEKPEKLLKDLREERVKELIKLDNSMPHSLISEFMSPSRGSIYGAVREAAERNDFVDQSHLLFSSYNRKTAMKEYDNHSREQFQISSTDYPEWDQSVRNAAKRARKKQRRVDEHAAEEDRHQKQDDGGESSATQYSEMKNEHHDLSALVNASEQHIVASDTMDSDSDRKLFGEAKQEGLIPESEEAAGADDSHRPAMEDAFFQSMAQSWEGQTHDEYGSVPI</sequence>
<gene>
    <name evidence="2" type="ORF">QQS21_001106</name>
</gene>
<dbReference type="EMBL" id="JASWJB010000011">
    <property type="protein sequence ID" value="KAK2612826.1"/>
    <property type="molecule type" value="Genomic_DNA"/>
</dbReference>
<dbReference type="AlphaFoldDB" id="A0AAJ0G3K7"/>
<feature type="region of interest" description="Disordered" evidence="1">
    <location>
        <begin position="546"/>
        <end position="593"/>
    </location>
</feature>
<keyword evidence="3" id="KW-1185">Reference proteome</keyword>
<evidence type="ECO:0000313" key="3">
    <source>
        <dbReference type="Proteomes" id="UP001251528"/>
    </source>
</evidence>
<name>A0AAJ0G3K7_9HYPO</name>
<dbReference type="Proteomes" id="UP001251528">
    <property type="component" value="Unassembled WGS sequence"/>
</dbReference>
<organism evidence="2 3">
    <name type="scientific">Conoideocrella luteorostrata</name>
    <dbReference type="NCBI Taxonomy" id="1105319"/>
    <lineage>
        <taxon>Eukaryota</taxon>
        <taxon>Fungi</taxon>
        <taxon>Dikarya</taxon>
        <taxon>Ascomycota</taxon>
        <taxon>Pezizomycotina</taxon>
        <taxon>Sordariomycetes</taxon>
        <taxon>Hypocreomycetidae</taxon>
        <taxon>Hypocreales</taxon>
        <taxon>Clavicipitaceae</taxon>
        <taxon>Conoideocrella</taxon>
    </lineage>
</organism>
<feature type="compositionally biased region" description="Basic and acidic residues" evidence="1">
    <location>
        <begin position="798"/>
        <end position="808"/>
    </location>
</feature>
<reference evidence="2" key="1">
    <citation type="submission" date="2023-06" db="EMBL/GenBank/DDBJ databases">
        <title>Conoideocrella luteorostrata (Hypocreales: Clavicipitaceae), a potential biocontrol fungus for elongate hemlock scale in United States Christmas tree production areas.</title>
        <authorList>
            <person name="Barrett H."/>
            <person name="Lovett B."/>
            <person name="Macias A.M."/>
            <person name="Stajich J.E."/>
            <person name="Kasson M.T."/>
        </authorList>
    </citation>
    <scope>NUCLEOTIDE SEQUENCE</scope>
    <source>
        <strain evidence="2">ARSEF 14590</strain>
    </source>
</reference>
<feature type="compositionally biased region" description="Basic and acidic residues" evidence="1">
    <location>
        <begin position="451"/>
        <end position="468"/>
    </location>
</feature>
<feature type="compositionally biased region" description="Basic residues" evidence="1">
    <location>
        <begin position="686"/>
        <end position="695"/>
    </location>
</feature>
<feature type="region of interest" description="Disordered" evidence="1">
    <location>
        <begin position="243"/>
        <end position="269"/>
    </location>
</feature>
<protein>
    <submittedName>
        <fullName evidence="2">Uncharacterized protein</fullName>
    </submittedName>
</protein>
<evidence type="ECO:0000313" key="2">
    <source>
        <dbReference type="EMBL" id="KAK2612826.1"/>
    </source>
</evidence>
<feature type="compositionally biased region" description="Basic and acidic residues" evidence="1">
    <location>
        <begin position="751"/>
        <end position="762"/>
    </location>
</feature>
<feature type="compositionally biased region" description="Basic and acidic residues" evidence="1">
    <location>
        <begin position="696"/>
        <end position="712"/>
    </location>
</feature>
<proteinExistence type="predicted"/>
<feature type="compositionally biased region" description="Polar residues" evidence="1">
    <location>
        <begin position="298"/>
        <end position="310"/>
    </location>
</feature>
<feature type="region of interest" description="Disordered" evidence="1">
    <location>
        <begin position="672"/>
        <end position="808"/>
    </location>
</feature>
<evidence type="ECO:0000256" key="1">
    <source>
        <dbReference type="SAM" id="MobiDB-lite"/>
    </source>
</evidence>
<accession>A0AAJ0G3K7</accession>
<feature type="region of interest" description="Disordered" evidence="1">
    <location>
        <begin position="451"/>
        <end position="509"/>
    </location>
</feature>
<feature type="region of interest" description="Disordered" evidence="1">
    <location>
        <begin position="298"/>
        <end position="336"/>
    </location>
</feature>
<comment type="caution">
    <text evidence="2">The sequence shown here is derived from an EMBL/GenBank/DDBJ whole genome shotgun (WGS) entry which is preliminary data.</text>
</comment>
<feature type="compositionally biased region" description="Basic residues" evidence="1">
    <location>
        <begin position="489"/>
        <end position="503"/>
    </location>
</feature>
<feature type="compositionally biased region" description="Basic and acidic residues" evidence="1">
    <location>
        <begin position="577"/>
        <end position="593"/>
    </location>
</feature>